<keyword evidence="2" id="KW-1185">Reference proteome</keyword>
<name>A0ABQ9VE03_SAGOE</name>
<gene>
    <name evidence="1" type="ORF">P7K49_016894</name>
</gene>
<organism evidence="1 2">
    <name type="scientific">Saguinus oedipus</name>
    <name type="common">Cotton-top tamarin</name>
    <name type="synonym">Oedipomidas oedipus</name>
    <dbReference type="NCBI Taxonomy" id="9490"/>
    <lineage>
        <taxon>Eukaryota</taxon>
        <taxon>Metazoa</taxon>
        <taxon>Chordata</taxon>
        <taxon>Craniata</taxon>
        <taxon>Vertebrata</taxon>
        <taxon>Euteleostomi</taxon>
        <taxon>Mammalia</taxon>
        <taxon>Eutheria</taxon>
        <taxon>Euarchontoglires</taxon>
        <taxon>Primates</taxon>
        <taxon>Haplorrhini</taxon>
        <taxon>Platyrrhini</taxon>
        <taxon>Cebidae</taxon>
        <taxon>Callitrichinae</taxon>
        <taxon>Saguinus</taxon>
    </lineage>
</organism>
<dbReference type="Proteomes" id="UP001266305">
    <property type="component" value="Unassembled WGS sequence"/>
</dbReference>
<protein>
    <submittedName>
        <fullName evidence="1">Uncharacterized protein</fullName>
    </submittedName>
</protein>
<dbReference type="EMBL" id="JASSZA010000007">
    <property type="protein sequence ID" value="KAK2107380.1"/>
    <property type="molecule type" value="Genomic_DNA"/>
</dbReference>
<sequence length="96" mass="10678">MLLEEDPALGDSGPRRMEELGVLQSADTPLAWLLCSGQGRQALRQKYQEAQQPCRPHNLPVLQVAQQRELKVLQAQAGWPARLYCGYHLALLTGLS</sequence>
<accession>A0ABQ9VE03</accession>
<evidence type="ECO:0000313" key="1">
    <source>
        <dbReference type="EMBL" id="KAK2107380.1"/>
    </source>
</evidence>
<proteinExistence type="predicted"/>
<comment type="caution">
    <text evidence="1">The sequence shown here is derived from an EMBL/GenBank/DDBJ whole genome shotgun (WGS) entry which is preliminary data.</text>
</comment>
<evidence type="ECO:0000313" key="2">
    <source>
        <dbReference type="Proteomes" id="UP001266305"/>
    </source>
</evidence>
<reference evidence="1 2" key="1">
    <citation type="submission" date="2023-05" db="EMBL/GenBank/DDBJ databases">
        <title>B98-5 Cell Line De Novo Hybrid Assembly: An Optical Mapping Approach.</title>
        <authorList>
            <person name="Kananen K."/>
            <person name="Auerbach J.A."/>
            <person name="Kautto E."/>
            <person name="Blachly J.S."/>
        </authorList>
    </citation>
    <scope>NUCLEOTIDE SEQUENCE [LARGE SCALE GENOMIC DNA]</scope>
    <source>
        <strain evidence="1">B95-8</strain>
        <tissue evidence="1">Cell line</tissue>
    </source>
</reference>